<reference evidence="2" key="2">
    <citation type="submission" date="2017-12" db="EMBL/GenBank/DDBJ databases">
        <title>Genome sequence of the Bar-tailed Godwit (Limosa lapponica baueri).</title>
        <authorList>
            <person name="Lima N.C.B."/>
            <person name="Parody-Merino A.M."/>
            <person name="Battley P.F."/>
            <person name="Fidler A.E."/>
            <person name="Prosdocimi F."/>
        </authorList>
    </citation>
    <scope>NUCLEOTIDE SEQUENCE [LARGE SCALE GENOMIC DNA]</scope>
</reference>
<proteinExistence type="predicted"/>
<keyword evidence="1" id="KW-0808">Transferase</keyword>
<keyword evidence="2" id="KW-1185">Reference proteome</keyword>
<evidence type="ECO:0000313" key="1">
    <source>
        <dbReference type="EMBL" id="PKU41479.1"/>
    </source>
</evidence>
<gene>
    <name evidence="1" type="ORF">llap_8221</name>
</gene>
<protein>
    <submittedName>
        <fullName evidence="1">Rna-directed dna polymerase from mobile element jockey-like</fullName>
    </submittedName>
</protein>
<dbReference type="PANTHER" id="PTHR33332">
    <property type="entry name" value="REVERSE TRANSCRIPTASE DOMAIN-CONTAINING PROTEIN"/>
    <property type="match status" value="1"/>
</dbReference>
<dbReference type="OrthoDB" id="3230070at2759"/>
<name>A0A2I0U630_LIMLA</name>
<evidence type="ECO:0000313" key="2">
    <source>
        <dbReference type="Proteomes" id="UP000233556"/>
    </source>
</evidence>
<accession>A0A2I0U630</accession>
<reference evidence="2" key="1">
    <citation type="submission" date="2017-11" db="EMBL/GenBank/DDBJ databases">
        <authorList>
            <person name="Lima N.C."/>
            <person name="Parody-Merino A.M."/>
            <person name="Battley P.F."/>
            <person name="Fidler A.E."/>
            <person name="Prosdocimi F."/>
        </authorList>
    </citation>
    <scope>NUCLEOTIDE SEQUENCE [LARGE SCALE GENOMIC DNA]</scope>
</reference>
<keyword evidence="1" id="KW-0695">RNA-directed DNA polymerase</keyword>
<dbReference type="GO" id="GO:0003964">
    <property type="term" value="F:RNA-directed DNA polymerase activity"/>
    <property type="evidence" value="ECO:0007669"/>
    <property type="project" value="UniProtKB-KW"/>
</dbReference>
<organism evidence="1 2">
    <name type="scientific">Limosa lapponica baueri</name>
    <dbReference type="NCBI Taxonomy" id="1758121"/>
    <lineage>
        <taxon>Eukaryota</taxon>
        <taxon>Metazoa</taxon>
        <taxon>Chordata</taxon>
        <taxon>Craniata</taxon>
        <taxon>Vertebrata</taxon>
        <taxon>Euteleostomi</taxon>
        <taxon>Archelosauria</taxon>
        <taxon>Archosauria</taxon>
        <taxon>Dinosauria</taxon>
        <taxon>Saurischia</taxon>
        <taxon>Theropoda</taxon>
        <taxon>Coelurosauria</taxon>
        <taxon>Aves</taxon>
        <taxon>Neognathae</taxon>
        <taxon>Neoaves</taxon>
        <taxon>Charadriiformes</taxon>
        <taxon>Scolopacidae</taxon>
        <taxon>Limosa</taxon>
    </lineage>
</organism>
<dbReference type="AlphaFoldDB" id="A0A2I0U630"/>
<keyword evidence="1" id="KW-0548">Nucleotidyltransferase</keyword>
<dbReference type="EMBL" id="KZ506112">
    <property type="protein sequence ID" value="PKU41479.1"/>
    <property type="molecule type" value="Genomic_DNA"/>
</dbReference>
<sequence length="257" mass="29419">MSKWNPVMSGVPQRSVLGPVMFNIFVREVDSGIECTLRNFANGTKLCAAVNTMEGRNDIQRDLDRLERWAHVNLMKFNKAKRKVLHLCKCSRSSQKFTFQDIKESEIQTLTWINVSVFLIGPIYDDLLLAGPRINLAINKADFGALRCQAAYSADFSRYGIRLTLRRNDCGYALMRIPATLWCCKYDCKLMALEIFSEISLIFDAEEKFLLLWLFMSVMNLNQREYSTAQKASGFVAERCNQDMVEGFPFTQSIDAV</sequence>
<dbReference type="Proteomes" id="UP000233556">
    <property type="component" value="Unassembled WGS sequence"/>
</dbReference>